<sequence>MKLCEWQDVMKQSQNGMLLKDLNFSIEARQHLGIKFTQDERQIFYELLVERERPTSGQINRSFKSMASCRLDDGVYEGQTVKVAITLFSRLTGYAGSLSELYEAFALSDLVNYRIKDLTIDQRYRLQLLRATLKQPDLLYLESPISLLSHDGVGLYLKALDYIKSLSLTLLITATSLEELVLLNIVTYCYQVQNGLELVDVSEEESDSEGKEAEELTATELNRVFKVACKLSDKTVYFNPNEIDYIESINSVSTVQVNGDSYPTAMTLSDLEDKLKHFGFFRCHRSYLVNLQRINELVSYSKNSYTLILKKPKETLLPLSRSRLDSLRQLIEL</sequence>
<dbReference type="GO" id="GO:0005524">
    <property type="term" value="F:ATP binding"/>
    <property type="evidence" value="ECO:0007669"/>
    <property type="project" value="InterPro"/>
</dbReference>
<name>A0A929QSD8_ABIDE</name>
<dbReference type="PROSITE" id="PS50930">
    <property type="entry name" value="HTH_LYTTR"/>
    <property type="match status" value="1"/>
</dbReference>
<evidence type="ECO:0000259" key="2">
    <source>
        <dbReference type="PROSITE" id="PS50930"/>
    </source>
</evidence>
<dbReference type="Gene3D" id="3.40.50.300">
    <property type="entry name" value="P-loop containing nucleotide triphosphate hydrolases"/>
    <property type="match status" value="1"/>
</dbReference>
<proteinExistence type="predicted"/>
<dbReference type="EMBL" id="JABZFV010000003">
    <property type="protein sequence ID" value="MBF0934176.1"/>
    <property type="molecule type" value="Genomic_DNA"/>
</dbReference>
<evidence type="ECO:0000313" key="4">
    <source>
        <dbReference type="Proteomes" id="UP000757900"/>
    </source>
</evidence>
<dbReference type="GO" id="GO:0003677">
    <property type="term" value="F:DNA binding"/>
    <property type="evidence" value="ECO:0007669"/>
    <property type="project" value="UniProtKB-KW"/>
</dbReference>
<dbReference type="PIRSF" id="PIRSF036612">
    <property type="entry name" value="ABC_ATP_LytTR"/>
    <property type="match status" value="1"/>
</dbReference>
<dbReference type="InterPro" id="IPR003439">
    <property type="entry name" value="ABC_transporter-like_ATP-bd"/>
</dbReference>
<reference evidence="3" key="1">
    <citation type="submission" date="2020-04" db="EMBL/GenBank/DDBJ databases">
        <title>Deep metagenomics examines the oral microbiome during advanced dental caries in children, revealing novel taxa and co-occurrences with host molecules.</title>
        <authorList>
            <person name="Baker J.L."/>
            <person name="Morton J.T."/>
            <person name="Dinis M."/>
            <person name="Alvarez R."/>
            <person name="Tran N.C."/>
            <person name="Knight R."/>
            <person name="Edlund A."/>
        </authorList>
    </citation>
    <scope>NUCLEOTIDE SEQUENCE</scope>
    <source>
        <strain evidence="3">JCVI_23_bin.16</strain>
    </source>
</reference>
<dbReference type="SUPFAM" id="SSF52540">
    <property type="entry name" value="P-loop containing nucleoside triphosphate hydrolases"/>
    <property type="match status" value="1"/>
</dbReference>
<feature type="domain" description="HTH LytTR-type" evidence="2">
    <location>
        <begin position="227"/>
        <end position="333"/>
    </location>
</feature>
<dbReference type="AlphaFoldDB" id="A0A929QSD8"/>
<dbReference type="GO" id="GO:0000156">
    <property type="term" value="F:phosphorelay response regulator activity"/>
    <property type="evidence" value="ECO:0007669"/>
    <property type="project" value="InterPro"/>
</dbReference>
<comment type="caution">
    <text evidence="3">The sequence shown here is derived from an EMBL/GenBank/DDBJ whole genome shotgun (WGS) entry which is preliminary data.</text>
</comment>
<gene>
    <name evidence="3" type="ORF">HXK00_00860</name>
</gene>
<evidence type="ECO:0000313" key="3">
    <source>
        <dbReference type="EMBL" id="MBF0934176.1"/>
    </source>
</evidence>
<dbReference type="InterPro" id="IPR012046">
    <property type="entry name" value="LytTR_ABC"/>
</dbReference>
<dbReference type="Pfam" id="PF04397">
    <property type="entry name" value="LytTR"/>
    <property type="match status" value="1"/>
</dbReference>
<protein>
    <submittedName>
        <fullName evidence="3">LytTR family transcriptional regulator DNA-binding domain-containing protein</fullName>
    </submittedName>
</protein>
<evidence type="ECO:0000259" key="1">
    <source>
        <dbReference type="PROSITE" id="PS50893"/>
    </source>
</evidence>
<accession>A0A929QSD8</accession>
<dbReference type="PANTHER" id="PTHR37299:SF1">
    <property type="entry name" value="STAGE 0 SPORULATION PROTEIN A HOMOLOG"/>
    <property type="match status" value="1"/>
</dbReference>
<dbReference type="InterPro" id="IPR027417">
    <property type="entry name" value="P-loop_NTPase"/>
</dbReference>
<feature type="domain" description="ABC transporter" evidence="1">
    <location>
        <begin position="4"/>
        <end position="219"/>
    </location>
</feature>
<dbReference type="PROSITE" id="PS50893">
    <property type="entry name" value="ABC_TRANSPORTER_2"/>
    <property type="match status" value="1"/>
</dbReference>
<dbReference type="PANTHER" id="PTHR37299">
    <property type="entry name" value="TRANSCRIPTIONAL REGULATOR-RELATED"/>
    <property type="match status" value="1"/>
</dbReference>
<dbReference type="InterPro" id="IPR007492">
    <property type="entry name" value="LytTR_DNA-bd_dom"/>
</dbReference>
<dbReference type="Proteomes" id="UP000757900">
    <property type="component" value="Unassembled WGS sequence"/>
</dbReference>
<dbReference type="Gene3D" id="2.40.50.1020">
    <property type="entry name" value="LytTr DNA-binding domain"/>
    <property type="match status" value="1"/>
</dbReference>
<organism evidence="3 4">
    <name type="scientific">Abiotrophia defectiva</name>
    <name type="common">Streptococcus defectivus</name>
    <dbReference type="NCBI Taxonomy" id="46125"/>
    <lineage>
        <taxon>Bacteria</taxon>
        <taxon>Bacillati</taxon>
        <taxon>Bacillota</taxon>
        <taxon>Bacilli</taxon>
        <taxon>Lactobacillales</taxon>
        <taxon>Aerococcaceae</taxon>
        <taxon>Abiotrophia</taxon>
    </lineage>
</organism>
<dbReference type="InterPro" id="IPR046947">
    <property type="entry name" value="LytR-like"/>
</dbReference>
<dbReference type="GO" id="GO:0016887">
    <property type="term" value="F:ATP hydrolysis activity"/>
    <property type="evidence" value="ECO:0007669"/>
    <property type="project" value="InterPro"/>
</dbReference>
<dbReference type="SMART" id="SM00850">
    <property type="entry name" value="LytTR"/>
    <property type="match status" value="1"/>
</dbReference>
<keyword evidence="3" id="KW-0238">DNA-binding</keyword>